<comment type="similarity">
    <text evidence="1">Belongs to the sigma-70 factor family. ECF subfamily.</text>
</comment>
<evidence type="ECO:0000256" key="4">
    <source>
        <dbReference type="ARBA" id="ARBA00023163"/>
    </source>
</evidence>
<dbReference type="SUPFAM" id="SSF88659">
    <property type="entry name" value="Sigma3 and sigma4 domains of RNA polymerase sigma factors"/>
    <property type="match status" value="1"/>
</dbReference>
<dbReference type="SUPFAM" id="SSF88946">
    <property type="entry name" value="Sigma2 domain of RNA polymerase sigma factors"/>
    <property type="match status" value="1"/>
</dbReference>
<dbReference type="AlphaFoldDB" id="A0A4R2EJW4"/>
<gene>
    <name evidence="7" type="ORF">CLV25_1082</name>
</gene>
<dbReference type="InterPro" id="IPR014284">
    <property type="entry name" value="RNA_pol_sigma-70_dom"/>
</dbReference>
<keyword evidence="3" id="KW-0731">Sigma factor</keyword>
<dbReference type="NCBIfam" id="TIGR02937">
    <property type="entry name" value="sigma70-ECF"/>
    <property type="match status" value="1"/>
</dbReference>
<dbReference type="GO" id="GO:0006352">
    <property type="term" value="P:DNA-templated transcription initiation"/>
    <property type="evidence" value="ECO:0007669"/>
    <property type="project" value="InterPro"/>
</dbReference>
<dbReference type="OrthoDB" id="9782991at2"/>
<organism evidence="7 8">
    <name type="scientific">Acetobacteroides hydrogenigenes</name>
    <dbReference type="NCBI Taxonomy" id="979970"/>
    <lineage>
        <taxon>Bacteria</taxon>
        <taxon>Pseudomonadati</taxon>
        <taxon>Bacteroidota</taxon>
        <taxon>Bacteroidia</taxon>
        <taxon>Bacteroidales</taxon>
        <taxon>Rikenellaceae</taxon>
        <taxon>Acetobacteroides</taxon>
    </lineage>
</organism>
<protein>
    <submittedName>
        <fullName evidence="7">RNA polymerase sigma-70 factor (ECF subfamily)</fullName>
    </submittedName>
</protein>
<evidence type="ECO:0000256" key="2">
    <source>
        <dbReference type="ARBA" id="ARBA00023015"/>
    </source>
</evidence>
<dbReference type="InterPro" id="IPR014327">
    <property type="entry name" value="RNA_pol_sigma70_bacteroid"/>
</dbReference>
<dbReference type="InterPro" id="IPR007627">
    <property type="entry name" value="RNA_pol_sigma70_r2"/>
</dbReference>
<accession>A0A4R2EJW4</accession>
<dbReference type="InterPro" id="IPR039425">
    <property type="entry name" value="RNA_pol_sigma-70-like"/>
</dbReference>
<evidence type="ECO:0000259" key="6">
    <source>
        <dbReference type="Pfam" id="PF08281"/>
    </source>
</evidence>
<keyword evidence="4" id="KW-0804">Transcription</keyword>
<comment type="caution">
    <text evidence="7">The sequence shown here is derived from an EMBL/GenBank/DDBJ whole genome shotgun (WGS) entry which is preliminary data.</text>
</comment>
<dbReference type="InterPro" id="IPR036388">
    <property type="entry name" value="WH-like_DNA-bd_sf"/>
</dbReference>
<dbReference type="Gene3D" id="1.10.10.10">
    <property type="entry name" value="Winged helix-like DNA-binding domain superfamily/Winged helix DNA-binding domain"/>
    <property type="match status" value="1"/>
</dbReference>
<sequence>MGDYLLTRKCIFIHKNSSMGLAEISIQRKIQEGDIKEFEQLFKKYYEPLCLYANGIVRDMDVAEEIVQDLFYSYWKNRASLSIQLSLNAYLYRSIKNNSLSYLRQQSVRQRYAERSKSEFVEVESTTVEDEMVAKELNKVITDTLNQLPERCSKVFQMNRFEGKKYQEIAEKLAISIKTVEADMGKALHLFRENLKRFNRVAM</sequence>
<dbReference type="InterPro" id="IPR013324">
    <property type="entry name" value="RNA_pol_sigma_r3/r4-like"/>
</dbReference>
<feature type="domain" description="RNA polymerase sigma factor 70 region 4 type 2" evidence="6">
    <location>
        <begin position="141"/>
        <end position="187"/>
    </location>
</feature>
<evidence type="ECO:0000259" key="5">
    <source>
        <dbReference type="Pfam" id="PF04542"/>
    </source>
</evidence>
<dbReference type="PANTHER" id="PTHR43133:SF46">
    <property type="entry name" value="RNA POLYMERASE SIGMA-70 FACTOR ECF SUBFAMILY"/>
    <property type="match status" value="1"/>
</dbReference>
<proteinExistence type="inferred from homology"/>
<dbReference type="EMBL" id="SLWB01000008">
    <property type="protein sequence ID" value="TCN66664.1"/>
    <property type="molecule type" value="Genomic_DNA"/>
</dbReference>
<reference evidence="7 8" key="1">
    <citation type="submission" date="2019-03" db="EMBL/GenBank/DDBJ databases">
        <title>Genomic Encyclopedia of Archaeal and Bacterial Type Strains, Phase II (KMG-II): from individual species to whole genera.</title>
        <authorList>
            <person name="Goeker M."/>
        </authorList>
    </citation>
    <scope>NUCLEOTIDE SEQUENCE [LARGE SCALE GENOMIC DNA]</scope>
    <source>
        <strain evidence="7 8">RL-C</strain>
    </source>
</reference>
<dbReference type="NCBIfam" id="TIGR02985">
    <property type="entry name" value="Sig70_bacteroi1"/>
    <property type="match status" value="1"/>
</dbReference>
<evidence type="ECO:0000313" key="8">
    <source>
        <dbReference type="Proteomes" id="UP000294830"/>
    </source>
</evidence>
<name>A0A4R2EJW4_9BACT</name>
<dbReference type="Pfam" id="PF04542">
    <property type="entry name" value="Sigma70_r2"/>
    <property type="match status" value="1"/>
</dbReference>
<dbReference type="Pfam" id="PF08281">
    <property type="entry name" value="Sigma70_r4_2"/>
    <property type="match status" value="1"/>
</dbReference>
<dbReference type="GO" id="GO:0003677">
    <property type="term" value="F:DNA binding"/>
    <property type="evidence" value="ECO:0007669"/>
    <property type="project" value="InterPro"/>
</dbReference>
<dbReference type="InterPro" id="IPR013325">
    <property type="entry name" value="RNA_pol_sigma_r2"/>
</dbReference>
<keyword evidence="8" id="KW-1185">Reference proteome</keyword>
<dbReference type="GO" id="GO:0016987">
    <property type="term" value="F:sigma factor activity"/>
    <property type="evidence" value="ECO:0007669"/>
    <property type="project" value="UniProtKB-KW"/>
</dbReference>
<dbReference type="PANTHER" id="PTHR43133">
    <property type="entry name" value="RNA POLYMERASE ECF-TYPE SIGMA FACTO"/>
    <property type="match status" value="1"/>
</dbReference>
<evidence type="ECO:0000256" key="3">
    <source>
        <dbReference type="ARBA" id="ARBA00023082"/>
    </source>
</evidence>
<evidence type="ECO:0000313" key="7">
    <source>
        <dbReference type="EMBL" id="TCN66664.1"/>
    </source>
</evidence>
<keyword evidence="2" id="KW-0805">Transcription regulation</keyword>
<dbReference type="Gene3D" id="1.10.1740.10">
    <property type="match status" value="1"/>
</dbReference>
<feature type="domain" description="RNA polymerase sigma-70 region 2" evidence="5">
    <location>
        <begin position="41"/>
        <end position="107"/>
    </location>
</feature>
<dbReference type="Proteomes" id="UP000294830">
    <property type="component" value="Unassembled WGS sequence"/>
</dbReference>
<dbReference type="InterPro" id="IPR013249">
    <property type="entry name" value="RNA_pol_sigma70_r4_t2"/>
</dbReference>
<evidence type="ECO:0000256" key="1">
    <source>
        <dbReference type="ARBA" id="ARBA00010641"/>
    </source>
</evidence>